<keyword evidence="2" id="KW-1185">Reference proteome</keyword>
<comment type="caution">
    <text evidence="1">The sequence shown here is derived from an EMBL/GenBank/DDBJ whole genome shotgun (WGS) entry which is preliminary data.</text>
</comment>
<gene>
    <name evidence="1" type="ORF">KSB_33040</name>
</gene>
<dbReference type="RefSeq" id="WP_201371498.1">
    <property type="nucleotide sequence ID" value="NZ_BNJG01000001.1"/>
</dbReference>
<dbReference type="Proteomes" id="UP000654345">
    <property type="component" value="Unassembled WGS sequence"/>
</dbReference>
<evidence type="ECO:0000313" key="2">
    <source>
        <dbReference type="Proteomes" id="UP000654345"/>
    </source>
</evidence>
<evidence type="ECO:0000313" key="1">
    <source>
        <dbReference type="EMBL" id="GHO54829.1"/>
    </source>
</evidence>
<sequence>MKQQQYVDLLVDALLDEGFTLDESLKLIQLQEKYEEQILIEETNYHRFVRWLVEHGRLSDW</sequence>
<protein>
    <submittedName>
        <fullName evidence="1">Uncharacterized protein</fullName>
    </submittedName>
</protein>
<name>A0ABQ3UPY6_9CHLR</name>
<organism evidence="1 2">
    <name type="scientific">Ktedonobacter robiniae</name>
    <dbReference type="NCBI Taxonomy" id="2778365"/>
    <lineage>
        <taxon>Bacteria</taxon>
        <taxon>Bacillati</taxon>
        <taxon>Chloroflexota</taxon>
        <taxon>Ktedonobacteria</taxon>
        <taxon>Ktedonobacterales</taxon>
        <taxon>Ktedonobacteraceae</taxon>
        <taxon>Ktedonobacter</taxon>
    </lineage>
</organism>
<proteinExistence type="predicted"/>
<dbReference type="EMBL" id="BNJG01000001">
    <property type="protein sequence ID" value="GHO54829.1"/>
    <property type="molecule type" value="Genomic_DNA"/>
</dbReference>
<reference evidence="1 2" key="1">
    <citation type="journal article" date="2021" name="Int. J. Syst. Evol. Microbiol.">
        <title>Reticulibacter mediterranei gen. nov., sp. nov., within the new family Reticulibacteraceae fam. nov., and Ktedonospora formicarum gen. nov., sp. nov., Ktedonobacter robiniae sp. nov., Dictyobacter formicarum sp. nov. and Dictyobacter arantiisoli sp. nov., belonging to the class Ktedonobacteria.</title>
        <authorList>
            <person name="Yabe S."/>
            <person name="Zheng Y."/>
            <person name="Wang C.M."/>
            <person name="Sakai Y."/>
            <person name="Abe K."/>
            <person name="Yokota A."/>
            <person name="Donadio S."/>
            <person name="Cavaletti L."/>
            <person name="Monciardini P."/>
        </authorList>
    </citation>
    <scope>NUCLEOTIDE SEQUENCE [LARGE SCALE GENOMIC DNA]</scope>
    <source>
        <strain evidence="1 2">SOSP1-30</strain>
    </source>
</reference>
<accession>A0ABQ3UPY6</accession>